<sequence length="261" mass="27700">MRRNSGQVAVFVLLIMLLGLIVGLSVMSRTLIDLKSTSTSDQSSRAFTAAEAGVESALSTDLSSNPTGSLSVNGIPVNYKATLVTGSYASDGPIEKDDVIQIDLVGNNGHPVRVYWTKNNEDSGGCNLSDNGNAALEITIYNVNGNNYSFNKYAYDPQGCSANQANDANGFDVGAGGGNNYRSAVNINPTNDAKMMRIKPIYKRASIMVTGSGLPAQAYEVTSYATSSGQVTRAVQIYKSKGSLPPFFDYVLFGGTENIDQ</sequence>
<accession>A0A1F5Z1N7</accession>
<gene>
    <name evidence="1" type="ORF">A2872_01280</name>
</gene>
<evidence type="ECO:0000313" key="1">
    <source>
        <dbReference type="EMBL" id="OGG06341.1"/>
    </source>
</evidence>
<reference evidence="1 2" key="1">
    <citation type="journal article" date="2016" name="Nat. Commun.">
        <title>Thousands of microbial genomes shed light on interconnected biogeochemical processes in an aquifer system.</title>
        <authorList>
            <person name="Anantharaman K."/>
            <person name="Brown C.T."/>
            <person name="Hug L.A."/>
            <person name="Sharon I."/>
            <person name="Castelle C.J."/>
            <person name="Probst A.J."/>
            <person name="Thomas B.C."/>
            <person name="Singh A."/>
            <person name="Wilkins M.J."/>
            <person name="Karaoz U."/>
            <person name="Brodie E.L."/>
            <person name="Williams K.H."/>
            <person name="Hubbard S.S."/>
            <person name="Banfield J.F."/>
        </authorList>
    </citation>
    <scope>NUCLEOTIDE SEQUENCE [LARGE SCALE GENOMIC DNA]</scope>
</reference>
<protein>
    <recommendedName>
        <fullName evidence="3">Type 4 fimbrial biogenesis protein PilX N-terminal domain-containing protein</fullName>
    </recommendedName>
</protein>
<comment type="caution">
    <text evidence="1">The sequence shown here is derived from an EMBL/GenBank/DDBJ whole genome shotgun (WGS) entry which is preliminary data.</text>
</comment>
<evidence type="ECO:0008006" key="3">
    <source>
        <dbReference type="Google" id="ProtNLM"/>
    </source>
</evidence>
<organism evidence="1 2">
    <name type="scientific">Candidatus Gottesmanbacteria bacterium RIFCSPHIGHO2_01_FULL_42_12</name>
    <dbReference type="NCBI Taxonomy" id="1798377"/>
    <lineage>
        <taxon>Bacteria</taxon>
        <taxon>Candidatus Gottesmaniibacteriota</taxon>
    </lineage>
</organism>
<name>A0A1F5Z1N7_9BACT</name>
<dbReference type="Proteomes" id="UP000178681">
    <property type="component" value="Unassembled WGS sequence"/>
</dbReference>
<dbReference type="EMBL" id="MFJG01000023">
    <property type="protein sequence ID" value="OGG06341.1"/>
    <property type="molecule type" value="Genomic_DNA"/>
</dbReference>
<proteinExistence type="predicted"/>
<evidence type="ECO:0000313" key="2">
    <source>
        <dbReference type="Proteomes" id="UP000178681"/>
    </source>
</evidence>
<dbReference type="AlphaFoldDB" id="A0A1F5Z1N7"/>
<dbReference type="STRING" id="1798377.A2872_01280"/>